<keyword evidence="9" id="KW-0902">Two-component regulatory system</keyword>
<dbReference type="GO" id="GO:0000155">
    <property type="term" value="F:phosphorelay sensor kinase activity"/>
    <property type="evidence" value="ECO:0007669"/>
    <property type="project" value="InterPro"/>
</dbReference>
<dbReference type="STRING" id="1121022.GCA_000376105_02814"/>
<dbReference type="Pfam" id="PF13755">
    <property type="entry name" value="Sensor_TM1"/>
    <property type="match status" value="1"/>
</dbReference>
<evidence type="ECO:0000256" key="1">
    <source>
        <dbReference type="ARBA" id="ARBA00000085"/>
    </source>
</evidence>
<organism evidence="14 15">
    <name type="scientific">Asticcacaulis benevestitus DSM 16100 = ATCC BAA-896</name>
    <dbReference type="NCBI Taxonomy" id="1121022"/>
    <lineage>
        <taxon>Bacteria</taxon>
        <taxon>Pseudomonadati</taxon>
        <taxon>Pseudomonadota</taxon>
        <taxon>Alphaproteobacteria</taxon>
        <taxon>Caulobacterales</taxon>
        <taxon>Caulobacteraceae</taxon>
        <taxon>Asticcacaulis</taxon>
    </lineage>
</organism>
<dbReference type="InterPro" id="IPR036097">
    <property type="entry name" value="HisK_dim/P_sf"/>
</dbReference>
<dbReference type="PROSITE" id="PS50109">
    <property type="entry name" value="HIS_KIN"/>
    <property type="match status" value="1"/>
</dbReference>
<keyword evidence="15" id="KW-1185">Reference proteome</keyword>
<comment type="subcellular location">
    <subcellularLocation>
        <location evidence="2">Membrane</location>
    </subcellularLocation>
</comment>
<dbReference type="SMART" id="SM00304">
    <property type="entry name" value="HAMP"/>
    <property type="match status" value="1"/>
</dbReference>
<dbReference type="OrthoDB" id="9805942at2"/>
<keyword evidence="10 11" id="KW-0472">Membrane</keyword>
<feature type="transmembrane region" description="Helical" evidence="11">
    <location>
        <begin position="20"/>
        <end position="38"/>
    </location>
</feature>
<dbReference type="Gene3D" id="1.10.287.130">
    <property type="match status" value="1"/>
</dbReference>
<dbReference type="InterPro" id="IPR004358">
    <property type="entry name" value="Sig_transdc_His_kin-like_C"/>
</dbReference>
<dbReference type="Pfam" id="PF02518">
    <property type="entry name" value="HATPase_c"/>
    <property type="match status" value="1"/>
</dbReference>
<accession>V4PM30</accession>
<dbReference type="PROSITE" id="PS50885">
    <property type="entry name" value="HAMP"/>
    <property type="match status" value="1"/>
</dbReference>
<feature type="domain" description="Histidine kinase" evidence="12">
    <location>
        <begin position="295"/>
        <end position="521"/>
    </location>
</feature>
<dbReference type="InterPro" id="IPR005467">
    <property type="entry name" value="His_kinase_dom"/>
</dbReference>
<keyword evidence="8 11" id="KW-1133">Transmembrane helix</keyword>
<evidence type="ECO:0000256" key="5">
    <source>
        <dbReference type="ARBA" id="ARBA00022679"/>
    </source>
</evidence>
<dbReference type="InterPro" id="IPR050428">
    <property type="entry name" value="TCS_sensor_his_kinase"/>
</dbReference>
<evidence type="ECO:0000256" key="6">
    <source>
        <dbReference type="ARBA" id="ARBA00022692"/>
    </source>
</evidence>
<evidence type="ECO:0000259" key="12">
    <source>
        <dbReference type="PROSITE" id="PS50109"/>
    </source>
</evidence>
<dbReference type="InterPro" id="IPR003661">
    <property type="entry name" value="HisK_dim/P_dom"/>
</dbReference>
<dbReference type="Pfam" id="PF00512">
    <property type="entry name" value="HisKA"/>
    <property type="match status" value="1"/>
</dbReference>
<evidence type="ECO:0000256" key="7">
    <source>
        <dbReference type="ARBA" id="ARBA00022777"/>
    </source>
</evidence>
<proteinExistence type="predicted"/>
<dbReference type="CDD" id="cd06225">
    <property type="entry name" value="HAMP"/>
    <property type="match status" value="1"/>
</dbReference>
<keyword evidence="4" id="KW-0597">Phosphoprotein</keyword>
<evidence type="ECO:0000313" key="15">
    <source>
        <dbReference type="Proteomes" id="UP000017837"/>
    </source>
</evidence>
<dbReference type="Gene3D" id="6.10.340.10">
    <property type="match status" value="1"/>
</dbReference>
<comment type="catalytic activity">
    <reaction evidence="1">
        <text>ATP + protein L-histidine = ADP + protein N-phospho-L-histidine.</text>
        <dbReference type="EC" id="2.7.13.3"/>
    </reaction>
</comment>
<dbReference type="AlphaFoldDB" id="V4PM30"/>
<dbReference type="eggNOG" id="COG5002">
    <property type="taxonomic scope" value="Bacteria"/>
</dbReference>
<keyword evidence="7" id="KW-0418">Kinase</keyword>
<dbReference type="InterPro" id="IPR025908">
    <property type="entry name" value="Sensor_TM1"/>
</dbReference>
<dbReference type="PATRIC" id="fig|1121022.4.peg.3712"/>
<dbReference type="EMBL" id="AWGB01000053">
    <property type="protein sequence ID" value="ESQ86535.1"/>
    <property type="molecule type" value="Genomic_DNA"/>
</dbReference>
<dbReference type="EC" id="2.7.13.3" evidence="3"/>
<keyword evidence="5" id="KW-0808">Transferase</keyword>
<dbReference type="SUPFAM" id="SSF158472">
    <property type="entry name" value="HAMP domain-like"/>
    <property type="match status" value="1"/>
</dbReference>
<evidence type="ECO:0000256" key="4">
    <source>
        <dbReference type="ARBA" id="ARBA00022553"/>
    </source>
</evidence>
<protein>
    <recommendedName>
        <fullName evidence="3">histidine kinase</fullName>
        <ecNumber evidence="3">2.7.13.3</ecNumber>
    </recommendedName>
</protein>
<comment type="caution">
    <text evidence="14">The sequence shown here is derived from an EMBL/GenBank/DDBJ whole genome shotgun (WGS) entry which is preliminary data.</text>
</comment>
<dbReference type="PRINTS" id="PR00344">
    <property type="entry name" value="BCTRLSENSOR"/>
</dbReference>
<evidence type="ECO:0000313" key="14">
    <source>
        <dbReference type="EMBL" id="ESQ86535.1"/>
    </source>
</evidence>
<evidence type="ECO:0000256" key="3">
    <source>
        <dbReference type="ARBA" id="ARBA00012438"/>
    </source>
</evidence>
<reference evidence="14 15" key="1">
    <citation type="journal article" date="2014" name="Nature">
        <title>Sequential evolution of bacterial morphology by co-option of a developmental regulator.</title>
        <authorList>
            <person name="Jiang C."/>
            <person name="Brown P.J."/>
            <person name="Ducret A."/>
            <person name="Brun Y.V."/>
        </authorList>
    </citation>
    <scope>NUCLEOTIDE SEQUENCE [LARGE SCALE GENOMIC DNA]</scope>
    <source>
        <strain evidence="14 15">DSM 16100</strain>
    </source>
</reference>
<dbReference type="SMART" id="SM00387">
    <property type="entry name" value="HATPase_c"/>
    <property type="match status" value="1"/>
</dbReference>
<name>V4PM30_9CAUL</name>
<keyword evidence="6 11" id="KW-0812">Transmembrane</keyword>
<dbReference type="SUPFAM" id="SSF47384">
    <property type="entry name" value="Homodimeric domain of signal transducing histidine kinase"/>
    <property type="match status" value="1"/>
</dbReference>
<dbReference type="PANTHER" id="PTHR45436:SF5">
    <property type="entry name" value="SENSOR HISTIDINE KINASE TRCS"/>
    <property type="match status" value="1"/>
</dbReference>
<dbReference type="Pfam" id="PF00672">
    <property type="entry name" value="HAMP"/>
    <property type="match status" value="1"/>
</dbReference>
<dbReference type="SMART" id="SM00388">
    <property type="entry name" value="HisKA"/>
    <property type="match status" value="1"/>
</dbReference>
<dbReference type="Gene3D" id="3.30.565.10">
    <property type="entry name" value="Histidine kinase-like ATPase, C-terminal domain"/>
    <property type="match status" value="1"/>
</dbReference>
<sequence length="521" mass="57513">MLRPLLRKLPFGQSRLGRLIFGLNLLGLVILVIGALVLSDLRRGLIKTQMDSLTSQAQLMGEVIAEVATSEGDAEPHLEADNAAFVLGRFIPAGQRARLFDAQGRLISDSYKVSDTIDVYKLPDARKPDEAQPKDKTAKREARRLAADNQLHTEVMMALSGSPPVASVRTNERGIKVVSVSIPLRRVKEVLGVLTIERGDVDKIVADQRWAMLPFILIAFGVNMLSSLLLAWLVSRPIHRLSAAADNVRMARTRAISLPDLESRNDEIGVLARSLESMTDTLWRRMEEIDRFAADVSHEIKNPLTSIRSALETLPLVKTDEARERLMAVINQDVRRADRLITDISNASRLDAELSRDTPKKVEIGTLLEDIISLYQQSHVMGETAVILTRTLPPAASTVNGREGPLGQVFRNLIDNARSFSPESGQVRVTIAPGVDPALPISIVFEDDGPGIPEDNLETVFQRFYTSRPKGTSFGKNSGLGLSISRQIIEAHHGRIWAENRKDDNGQIVGARFTILLPNLH</sequence>
<gene>
    <name evidence="14" type="ORF">ABENE_18155</name>
</gene>
<dbReference type="InterPro" id="IPR003660">
    <property type="entry name" value="HAMP_dom"/>
</dbReference>
<evidence type="ECO:0000256" key="2">
    <source>
        <dbReference type="ARBA" id="ARBA00004370"/>
    </source>
</evidence>
<feature type="transmembrane region" description="Helical" evidence="11">
    <location>
        <begin position="213"/>
        <end position="234"/>
    </location>
</feature>
<dbReference type="CDD" id="cd00082">
    <property type="entry name" value="HisKA"/>
    <property type="match status" value="1"/>
</dbReference>
<dbReference type="SUPFAM" id="SSF55874">
    <property type="entry name" value="ATPase domain of HSP90 chaperone/DNA topoisomerase II/histidine kinase"/>
    <property type="match status" value="1"/>
</dbReference>
<evidence type="ECO:0000256" key="9">
    <source>
        <dbReference type="ARBA" id="ARBA00023012"/>
    </source>
</evidence>
<evidence type="ECO:0000256" key="10">
    <source>
        <dbReference type="ARBA" id="ARBA00023136"/>
    </source>
</evidence>
<evidence type="ECO:0000259" key="13">
    <source>
        <dbReference type="PROSITE" id="PS50885"/>
    </source>
</evidence>
<dbReference type="PANTHER" id="PTHR45436">
    <property type="entry name" value="SENSOR HISTIDINE KINASE YKOH"/>
    <property type="match status" value="1"/>
</dbReference>
<evidence type="ECO:0000256" key="11">
    <source>
        <dbReference type="SAM" id="Phobius"/>
    </source>
</evidence>
<evidence type="ECO:0000256" key="8">
    <source>
        <dbReference type="ARBA" id="ARBA00022989"/>
    </source>
</evidence>
<feature type="domain" description="HAMP" evidence="13">
    <location>
        <begin position="232"/>
        <end position="287"/>
    </location>
</feature>
<dbReference type="Proteomes" id="UP000017837">
    <property type="component" value="Unassembled WGS sequence"/>
</dbReference>
<dbReference type="InterPro" id="IPR036890">
    <property type="entry name" value="HATPase_C_sf"/>
</dbReference>
<dbReference type="GO" id="GO:0016020">
    <property type="term" value="C:membrane"/>
    <property type="evidence" value="ECO:0007669"/>
    <property type="project" value="UniProtKB-SubCell"/>
</dbReference>
<dbReference type="InterPro" id="IPR003594">
    <property type="entry name" value="HATPase_dom"/>
</dbReference>